<reference evidence="1" key="1">
    <citation type="journal article" date="2014" name="Front. Microbiol.">
        <title>High frequency of phylogenetically diverse reductive dehalogenase-homologous genes in deep subseafloor sedimentary metagenomes.</title>
        <authorList>
            <person name="Kawai M."/>
            <person name="Futagami T."/>
            <person name="Toyoda A."/>
            <person name="Takaki Y."/>
            <person name="Nishi S."/>
            <person name="Hori S."/>
            <person name="Arai W."/>
            <person name="Tsubouchi T."/>
            <person name="Morono Y."/>
            <person name="Uchiyama I."/>
            <person name="Ito T."/>
            <person name="Fujiyama A."/>
            <person name="Inagaki F."/>
            <person name="Takami H."/>
        </authorList>
    </citation>
    <scope>NUCLEOTIDE SEQUENCE</scope>
    <source>
        <strain evidence="1">Expedition CK06-06</strain>
    </source>
</reference>
<name>X1PPB0_9ZZZZ</name>
<proteinExistence type="predicted"/>
<evidence type="ECO:0000313" key="1">
    <source>
        <dbReference type="EMBL" id="GAI32724.1"/>
    </source>
</evidence>
<dbReference type="EMBL" id="BARV01032177">
    <property type="protein sequence ID" value="GAI32724.1"/>
    <property type="molecule type" value="Genomic_DNA"/>
</dbReference>
<organism evidence="1">
    <name type="scientific">marine sediment metagenome</name>
    <dbReference type="NCBI Taxonomy" id="412755"/>
    <lineage>
        <taxon>unclassified sequences</taxon>
        <taxon>metagenomes</taxon>
        <taxon>ecological metagenomes</taxon>
    </lineage>
</organism>
<comment type="caution">
    <text evidence="1">The sequence shown here is derived from an EMBL/GenBank/DDBJ whole genome shotgun (WGS) entry which is preliminary data.</text>
</comment>
<sequence length="107" mass="12113">KVKMIKDREVLFDEDRNGIPFFSVYGYYAKSRYWAEFSLIGACISQEFEVGSSRHNVTLGDPLIFEPSLKFVSGEELLVYVTFYGDSPRDIAADTIDLAAIMKVKVS</sequence>
<dbReference type="AlphaFoldDB" id="X1PPB0"/>
<accession>X1PPB0</accession>
<feature type="non-terminal residue" evidence="1">
    <location>
        <position position="1"/>
    </location>
</feature>
<gene>
    <name evidence="1" type="ORF">S06H3_50775</name>
</gene>
<protein>
    <submittedName>
        <fullName evidence="1">Uncharacterized protein</fullName>
    </submittedName>
</protein>